<dbReference type="Proteomes" id="UP000198848">
    <property type="component" value="Unassembled WGS sequence"/>
</dbReference>
<name>A0A1H1G069_NATTX</name>
<dbReference type="InterPro" id="IPR013783">
    <property type="entry name" value="Ig-like_fold"/>
</dbReference>
<dbReference type="AlphaFoldDB" id="A0A1H1G069"/>
<sequence>MRRRQYLSGVGAGFGIVAVGPTNVGPESDDVSIEILETDSPVEAGQPLSVTAEIENTGSTEISREVELVVGEGQETMSRRIVTLGPGETTTVDSFSYYTFPVREDSEFPVAVEMGDSRAETSVEVFGLDEFDEQYAEPARELTIQPETTVMFEVNTDPWDGGLNWYFDTEHRGPAMSAWSDVYAAEEGVEFATHTFESEGTYDIATTVGDDPRLMTQWEVTVSADGEAPPSIDAAYPERTEVPTEGDYELEVEVSAGDAELDRVIWWMTQTDQFTLSEVSGTTDTATTEGGGCHTCETEAWVRDENNLLTISDQWVYDEDASLDDDTENGDDGIDAVDVTILETNEPITGGETLEVTAMLENGSDQTATMEVALVVGEDPEVVDTRSVSVAAGSTEQVTLEFETYPVEQDDSFPVRVEAAESVDEREVTVYGIGG</sequence>
<reference evidence="2" key="1">
    <citation type="submission" date="2016-10" db="EMBL/GenBank/DDBJ databases">
        <authorList>
            <person name="Varghese N."/>
            <person name="Submissions S."/>
        </authorList>
    </citation>
    <scope>NUCLEOTIDE SEQUENCE [LARGE SCALE GENOMIC DNA]</scope>
    <source>
        <strain evidence="2">DSM 24767</strain>
    </source>
</reference>
<protein>
    <recommendedName>
        <fullName evidence="3">CARDB protein</fullName>
    </recommendedName>
</protein>
<evidence type="ECO:0008006" key="3">
    <source>
        <dbReference type="Google" id="ProtNLM"/>
    </source>
</evidence>
<dbReference type="OrthoDB" id="205968at2157"/>
<dbReference type="Gene3D" id="2.60.40.10">
    <property type="entry name" value="Immunoglobulins"/>
    <property type="match status" value="1"/>
</dbReference>
<accession>A0A1H1G069</accession>
<keyword evidence="2" id="KW-1185">Reference proteome</keyword>
<gene>
    <name evidence="1" type="ORF">SAMN04489842_2194</name>
</gene>
<evidence type="ECO:0000313" key="1">
    <source>
        <dbReference type="EMBL" id="SDR06545.1"/>
    </source>
</evidence>
<evidence type="ECO:0000313" key="2">
    <source>
        <dbReference type="Proteomes" id="UP000198848"/>
    </source>
</evidence>
<organism evidence="1 2">
    <name type="scientific">Natronobacterium texcoconense</name>
    <dbReference type="NCBI Taxonomy" id="1095778"/>
    <lineage>
        <taxon>Archaea</taxon>
        <taxon>Methanobacteriati</taxon>
        <taxon>Methanobacteriota</taxon>
        <taxon>Stenosarchaea group</taxon>
        <taxon>Halobacteria</taxon>
        <taxon>Halobacteriales</taxon>
        <taxon>Natrialbaceae</taxon>
        <taxon>Natronobacterium</taxon>
    </lineage>
</organism>
<dbReference type="RefSeq" id="WP_090381500.1">
    <property type="nucleotide sequence ID" value="NZ_FNLC01000002.1"/>
</dbReference>
<dbReference type="EMBL" id="FNLC01000002">
    <property type="protein sequence ID" value="SDR06545.1"/>
    <property type="molecule type" value="Genomic_DNA"/>
</dbReference>
<proteinExistence type="predicted"/>